<dbReference type="InterPro" id="IPR009057">
    <property type="entry name" value="Homeodomain-like_sf"/>
</dbReference>
<proteinExistence type="predicted"/>
<keyword evidence="2 4" id="KW-0238">DNA-binding</keyword>
<accession>A0ABY4NUA2</accession>
<evidence type="ECO:0000256" key="2">
    <source>
        <dbReference type="ARBA" id="ARBA00023125"/>
    </source>
</evidence>
<evidence type="ECO:0000259" key="5">
    <source>
        <dbReference type="PROSITE" id="PS50977"/>
    </source>
</evidence>
<keyword evidence="3" id="KW-0804">Transcription</keyword>
<evidence type="ECO:0000313" key="7">
    <source>
        <dbReference type="Proteomes" id="UP000830158"/>
    </source>
</evidence>
<keyword evidence="7" id="KW-1185">Reference proteome</keyword>
<dbReference type="PROSITE" id="PS50977">
    <property type="entry name" value="HTH_TETR_2"/>
    <property type="match status" value="1"/>
</dbReference>
<evidence type="ECO:0000256" key="4">
    <source>
        <dbReference type="PROSITE-ProRule" id="PRU00335"/>
    </source>
</evidence>
<feature type="DNA-binding region" description="H-T-H motif" evidence="4">
    <location>
        <begin position="30"/>
        <end position="49"/>
    </location>
</feature>
<protein>
    <submittedName>
        <fullName evidence="6">TetR/AcrR family transcriptional regulator</fullName>
    </submittedName>
</protein>
<dbReference type="InterPro" id="IPR001647">
    <property type="entry name" value="HTH_TetR"/>
</dbReference>
<dbReference type="PANTHER" id="PTHR30055">
    <property type="entry name" value="HTH-TYPE TRANSCRIPTIONAL REGULATOR RUTR"/>
    <property type="match status" value="1"/>
</dbReference>
<dbReference type="InterPro" id="IPR050109">
    <property type="entry name" value="HTH-type_TetR-like_transc_reg"/>
</dbReference>
<name>A0ABY4NUA2_9PSEU</name>
<evidence type="ECO:0000313" key="6">
    <source>
        <dbReference type="EMBL" id="UQS23642.1"/>
    </source>
</evidence>
<evidence type="ECO:0000256" key="3">
    <source>
        <dbReference type="ARBA" id="ARBA00023163"/>
    </source>
</evidence>
<dbReference type="RefSeq" id="WP_240323111.1">
    <property type="nucleotide sequence ID" value="NZ_CP091196.1"/>
</dbReference>
<dbReference type="Gene3D" id="1.10.357.10">
    <property type="entry name" value="Tetracycline Repressor, domain 2"/>
    <property type="match status" value="1"/>
</dbReference>
<evidence type="ECO:0000256" key="1">
    <source>
        <dbReference type="ARBA" id="ARBA00023015"/>
    </source>
</evidence>
<reference evidence="6" key="1">
    <citation type="submission" date="2022-01" db="EMBL/GenBank/DDBJ databases">
        <title>PSI-footprinting approach for the identification of protein synthesis inhibitor producers.</title>
        <authorList>
            <person name="Handel F."/>
            <person name="Kulik A."/>
            <person name="Wex K.W."/>
            <person name="Berscheid A."/>
            <person name="Saur J.S."/>
            <person name="Winkler A."/>
            <person name="Wibberg D."/>
            <person name="Kalinowski J."/>
            <person name="Broetz-Oesterhelt H."/>
            <person name="Mast Y."/>
        </authorList>
    </citation>
    <scope>NUCLEOTIDE SEQUENCE</scope>
    <source>
        <strain evidence="6">KNN 49.3e</strain>
    </source>
</reference>
<feature type="domain" description="HTH tetR-type" evidence="5">
    <location>
        <begin position="9"/>
        <end position="67"/>
    </location>
</feature>
<dbReference type="Pfam" id="PF00440">
    <property type="entry name" value="TetR_N"/>
    <property type="match status" value="1"/>
</dbReference>
<sequence>MTSATGVRGRTRRAILAAAASVLSRRRDASLADIAAAADVGRSTVQRYFPDRDTLVSEVIADCLRLLDEALKDARIEQGPARDALRRLVTAMLDVGDQVLFLYGDARIREVIAVQDEPDPAAEEVDRLIRRGQAEGILDAEVSCDWIEHVLWAHVAAGCTAISEGKLPRHGASEWVIRTLENGIGARHAAPADVSKGDDS</sequence>
<dbReference type="PANTHER" id="PTHR30055:SF234">
    <property type="entry name" value="HTH-TYPE TRANSCRIPTIONAL REGULATOR BETI"/>
    <property type="match status" value="1"/>
</dbReference>
<dbReference type="Proteomes" id="UP000830158">
    <property type="component" value="Chromosome"/>
</dbReference>
<keyword evidence="1" id="KW-0805">Transcription regulation</keyword>
<organism evidence="6 7">
    <name type="scientific">Amycolatopsis thermalba</name>
    <dbReference type="NCBI Taxonomy" id="944492"/>
    <lineage>
        <taxon>Bacteria</taxon>
        <taxon>Bacillati</taxon>
        <taxon>Actinomycetota</taxon>
        <taxon>Actinomycetes</taxon>
        <taxon>Pseudonocardiales</taxon>
        <taxon>Pseudonocardiaceae</taxon>
        <taxon>Amycolatopsis</taxon>
    </lineage>
</organism>
<gene>
    <name evidence="6" type="ORF">L1857_12805</name>
</gene>
<dbReference type="EMBL" id="CP091196">
    <property type="protein sequence ID" value="UQS23642.1"/>
    <property type="molecule type" value="Genomic_DNA"/>
</dbReference>
<dbReference type="SUPFAM" id="SSF46689">
    <property type="entry name" value="Homeodomain-like"/>
    <property type="match status" value="1"/>
</dbReference>